<dbReference type="GO" id="GO:0046872">
    <property type="term" value="F:metal ion binding"/>
    <property type="evidence" value="ECO:0007669"/>
    <property type="project" value="UniProtKB-UniRule"/>
</dbReference>
<comment type="pathway">
    <text evidence="2 11">Carbohydrate biosynthesis; gluconeogenesis.</text>
</comment>
<dbReference type="Gene3D" id="3.30.70.260">
    <property type="match status" value="1"/>
</dbReference>
<accession>A0A9D2JSE1</accession>
<evidence type="ECO:0000256" key="1">
    <source>
        <dbReference type="ARBA" id="ARBA00001966"/>
    </source>
</evidence>
<evidence type="ECO:0000256" key="3">
    <source>
        <dbReference type="ARBA" id="ARBA00008636"/>
    </source>
</evidence>
<evidence type="ECO:0000313" key="14">
    <source>
        <dbReference type="EMBL" id="HIZ65885.1"/>
    </source>
</evidence>
<keyword evidence="6 11" id="KW-0479">Metal-binding</keyword>
<proteinExistence type="inferred from homology"/>
<comment type="similarity">
    <text evidence="3 11 12">Belongs to the iron-sulfur dependent L-serine dehydratase family.</text>
</comment>
<reference evidence="14" key="1">
    <citation type="journal article" date="2021" name="PeerJ">
        <title>Extensive microbial diversity within the chicken gut microbiome revealed by metagenomics and culture.</title>
        <authorList>
            <person name="Gilroy R."/>
            <person name="Ravi A."/>
            <person name="Getino M."/>
            <person name="Pursley I."/>
            <person name="Horton D.L."/>
            <person name="Alikhan N.F."/>
            <person name="Baker D."/>
            <person name="Gharbi K."/>
            <person name="Hall N."/>
            <person name="Watson M."/>
            <person name="Adriaenssens E.M."/>
            <person name="Foster-Nyarko E."/>
            <person name="Jarju S."/>
            <person name="Secka A."/>
            <person name="Antonio M."/>
            <person name="Oren A."/>
            <person name="Chaudhuri R.R."/>
            <person name="La Ragione R."/>
            <person name="Hildebrand F."/>
            <person name="Pallen M.J."/>
        </authorList>
    </citation>
    <scope>NUCLEOTIDE SEQUENCE</scope>
    <source>
        <strain evidence="14">1068</strain>
    </source>
</reference>
<keyword evidence="9 11" id="KW-0456">Lyase</keyword>
<keyword evidence="8 11" id="KW-0411">Iron-sulfur</keyword>
<comment type="catalytic activity">
    <reaction evidence="10 11 12">
        <text>L-serine = pyruvate + NH4(+)</text>
        <dbReference type="Rhea" id="RHEA:19169"/>
        <dbReference type="ChEBI" id="CHEBI:15361"/>
        <dbReference type="ChEBI" id="CHEBI:28938"/>
        <dbReference type="ChEBI" id="CHEBI:33384"/>
        <dbReference type="EC" id="4.3.1.17"/>
    </reaction>
</comment>
<evidence type="ECO:0000256" key="9">
    <source>
        <dbReference type="ARBA" id="ARBA00023239"/>
    </source>
</evidence>
<feature type="domain" description="ACT" evidence="13">
    <location>
        <begin position="150"/>
        <end position="222"/>
    </location>
</feature>
<evidence type="ECO:0000256" key="12">
    <source>
        <dbReference type="RuleBase" id="RU366059"/>
    </source>
</evidence>
<name>A0A9D2JSE1_9FIRM</name>
<evidence type="ECO:0000259" key="13">
    <source>
        <dbReference type="PROSITE" id="PS51671"/>
    </source>
</evidence>
<dbReference type="InterPro" id="IPR029009">
    <property type="entry name" value="ASB_dom_sf"/>
</dbReference>
<dbReference type="InterPro" id="IPR051318">
    <property type="entry name" value="Fe-S_L-Ser"/>
</dbReference>
<dbReference type="InterPro" id="IPR004643">
    <property type="entry name" value="Fe-S_L-Ser_bsu"/>
</dbReference>
<dbReference type="Pfam" id="PF03315">
    <property type="entry name" value="SDH_beta"/>
    <property type="match status" value="1"/>
</dbReference>
<dbReference type="PANTHER" id="PTHR30182:SF12">
    <property type="entry name" value="L-SERINE DEHYDRATASE, BETA CHAIN-RELATED"/>
    <property type="match status" value="1"/>
</dbReference>
<evidence type="ECO:0000256" key="6">
    <source>
        <dbReference type="ARBA" id="ARBA00022723"/>
    </source>
</evidence>
<keyword evidence="5 11" id="KW-0004">4Fe-4S</keyword>
<dbReference type="InterPro" id="IPR002912">
    <property type="entry name" value="ACT_dom"/>
</dbReference>
<organism evidence="14 15">
    <name type="scientific">Candidatus Blautia pullicola</name>
    <dbReference type="NCBI Taxonomy" id="2838498"/>
    <lineage>
        <taxon>Bacteria</taxon>
        <taxon>Bacillati</taxon>
        <taxon>Bacillota</taxon>
        <taxon>Clostridia</taxon>
        <taxon>Lachnospirales</taxon>
        <taxon>Lachnospiraceae</taxon>
        <taxon>Blautia</taxon>
    </lineage>
</organism>
<dbReference type="Gene3D" id="3.30.1330.90">
    <property type="entry name" value="D-3-phosphoglycerate dehydrogenase, domain 3"/>
    <property type="match status" value="1"/>
</dbReference>
<evidence type="ECO:0000256" key="7">
    <source>
        <dbReference type="ARBA" id="ARBA00023004"/>
    </source>
</evidence>
<dbReference type="GO" id="GO:0006094">
    <property type="term" value="P:gluconeogenesis"/>
    <property type="evidence" value="ECO:0007669"/>
    <property type="project" value="UniProtKB-UniRule"/>
</dbReference>
<gene>
    <name evidence="14" type="primary">sdaAB</name>
    <name evidence="14" type="ORF">H9809_08310</name>
</gene>
<sequence length="222" mass="24320">MAFISLFEVIGPNMVGPSSSHTAGAASMALLARKLFPGQVAKVRFTLYGSFAKTYRGHGTDRALMGGILGFETDDLRIRDSLSLAQEEGIDYEFLISDGEENIHPNTADIEIEGTKGERLSVRGESLGGGKVKIVRLNDISVDFTGEYSTLIVSQTDRPGVVAHITRVLSEAGVNIAFMRLFRKEKGAEAFTVVESDEKIPWQVTERIRENPLVSDIMLIQL</sequence>
<evidence type="ECO:0000256" key="2">
    <source>
        <dbReference type="ARBA" id="ARBA00004742"/>
    </source>
</evidence>
<evidence type="ECO:0000256" key="11">
    <source>
        <dbReference type="PIRNR" id="PIRNR036692"/>
    </source>
</evidence>
<dbReference type="NCBIfam" id="TIGR00719">
    <property type="entry name" value="sda_beta"/>
    <property type="match status" value="1"/>
</dbReference>
<dbReference type="AlphaFoldDB" id="A0A9D2JSE1"/>
<comment type="caution">
    <text evidence="14">The sequence shown here is derived from an EMBL/GenBank/DDBJ whole genome shotgun (WGS) entry which is preliminary data.</text>
</comment>
<dbReference type="Pfam" id="PF01842">
    <property type="entry name" value="ACT"/>
    <property type="match status" value="1"/>
</dbReference>
<evidence type="ECO:0000256" key="5">
    <source>
        <dbReference type="ARBA" id="ARBA00022485"/>
    </source>
</evidence>
<keyword evidence="4 11" id="KW-0312">Gluconeogenesis</keyword>
<dbReference type="GO" id="GO:0051539">
    <property type="term" value="F:4 iron, 4 sulfur cluster binding"/>
    <property type="evidence" value="ECO:0007669"/>
    <property type="project" value="UniProtKB-UniRule"/>
</dbReference>
<dbReference type="Proteomes" id="UP000824056">
    <property type="component" value="Unassembled WGS sequence"/>
</dbReference>
<dbReference type="CDD" id="cd04903">
    <property type="entry name" value="ACT_LSD"/>
    <property type="match status" value="1"/>
</dbReference>
<dbReference type="InterPro" id="IPR005131">
    <property type="entry name" value="Ser_deHydtase_bsu"/>
</dbReference>
<dbReference type="PIRSF" id="PIRSF036692">
    <property type="entry name" value="SDH_B"/>
    <property type="match status" value="1"/>
</dbReference>
<protein>
    <recommendedName>
        <fullName evidence="11">L-serine deaminase</fullName>
    </recommendedName>
</protein>
<dbReference type="EMBL" id="DXBG01000190">
    <property type="protein sequence ID" value="HIZ65885.1"/>
    <property type="molecule type" value="Genomic_DNA"/>
</dbReference>
<reference evidence="14" key="2">
    <citation type="submission" date="2021-04" db="EMBL/GenBank/DDBJ databases">
        <authorList>
            <person name="Gilroy R."/>
        </authorList>
    </citation>
    <scope>NUCLEOTIDE SEQUENCE</scope>
    <source>
        <strain evidence="14">1068</strain>
    </source>
</reference>
<evidence type="ECO:0000256" key="8">
    <source>
        <dbReference type="ARBA" id="ARBA00023014"/>
    </source>
</evidence>
<dbReference type="InterPro" id="IPR045865">
    <property type="entry name" value="ACT-like_dom_sf"/>
</dbReference>
<dbReference type="SUPFAM" id="SSF143548">
    <property type="entry name" value="Serine metabolism enzymes domain"/>
    <property type="match status" value="1"/>
</dbReference>
<dbReference type="PROSITE" id="PS51671">
    <property type="entry name" value="ACT"/>
    <property type="match status" value="1"/>
</dbReference>
<evidence type="ECO:0000256" key="4">
    <source>
        <dbReference type="ARBA" id="ARBA00022432"/>
    </source>
</evidence>
<evidence type="ECO:0000256" key="10">
    <source>
        <dbReference type="ARBA" id="ARBA00049406"/>
    </source>
</evidence>
<evidence type="ECO:0000313" key="15">
    <source>
        <dbReference type="Proteomes" id="UP000824056"/>
    </source>
</evidence>
<keyword evidence="7 11" id="KW-0408">Iron</keyword>
<dbReference type="SUPFAM" id="SSF55021">
    <property type="entry name" value="ACT-like"/>
    <property type="match status" value="1"/>
</dbReference>
<comment type="cofactor">
    <cofactor evidence="1 12">
        <name>[4Fe-4S] cluster</name>
        <dbReference type="ChEBI" id="CHEBI:49883"/>
    </cofactor>
</comment>
<dbReference type="PANTHER" id="PTHR30182">
    <property type="entry name" value="L-SERINE DEHYDRATASE"/>
    <property type="match status" value="1"/>
</dbReference>
<dbReference type="GO" id="GO:0003941">
    <property type="term" value="F:L-serine ammonia-lyase activity"/>
    <property type="evidence" value="ECO:0007669"/>
    <property type="project" value="UniProtKB-UniRule"/>
</dbReference>